<evidence type="ECO:0000313" key="2">
    <source>
        <dbReference type="Proteomes" id="UP001580346"/>
    </source>
</evidence>
<sequence>MDQYKLLTFDIWDTVLRRKSHPDEVKISSINYLRANYPELELVDDNEIILFRKRQRIEYELGQLNVNNGLDDEYDIKDVLKKWLQEISSSSISDEDIECIVDDLYCAELQHEIDITYLDPNILNVLNSYSYKQRSFLSDFYADSSFIIEILRAKGLTEENGITSVELGYNKRSSNLFKKIHEIHQVSPSEHFHLGDNKHSDVTQPSKLGINVLHYFNEREEGLRQEHNIRFEKRINTPSSVLKEMSESISNELYLNKFNHACYNDGVKFSLIFLSFILHVIEAAKQNKAKTVYYLTREGVFFKKIHDVISSVHPHANVLPKSELLEVSRLATFSPSLREVSIQEFMRIWNQYSIQSISALFKTLNVDLNKYGDFMMKYNLNVDEAIVYPWQNESVIRLFTDSDFTTMLSNDISLKRELLTRYLKEHEITNGTDVFMVDIGWRGTIQDNLAYLLDHSKVIGYYFGLYSFINVQPDNTTKRSFISQQEMNMIRHVAPLEMLCNAAMGSVKGYEVVSNNLKVCYDESKKENEVHEKYISHFQKGVLDACERWYPLLYNQAWTTRELKEYSKELLRELLTEPSNSLANAFFNLAHNETFGVGEFVEKKRSFPLKLAVKAVLSLEGKKQFVRYIEDSSWPQGLLTYFRLRPLISIYNKKVYFKEENKGE</sequence>
<dbReference type="Proteomes" id="UP001580346">
    <property type="component" value="Unassembled WGS sequence"/>
</dbReference>
<accession>A0ABV5AR33</accession>
<proteinExistence type="predicted"/>
<dbReference type="RefSeq" id="WP_375354546.1">
    <property type="nucleotide sequence ID" value="NZ_JBHHMI010000005.1"/>
</dbReference>
<protein>
    <recommendedName>
        <fullName evidence="3">HAD family hydrolase</fullName>
    </recommendedName>
</protein>
<dbReference type="Gene3D" id="3.40.50.1000">
    <property type="entry name" value="HAD superfamily/HAD-like"/>
    <property type="match status" value="1"/>
</dbReference>
<gene>
    <name evidence="1" type="ORF">ACE41H_07740</name>
</gene>
<dbReference type="Gene3D" id="1.10.150.400">
    <property type="match status" value="1"/>
</dbReference>
<comment type="caution">
    <text evidence="1">The sequence shown here is derived from an EMBL/GenBank/DDBJ whole genome shotgun (WGS) entry which is preliminary data.</text>
</comment>
<evidence type="ECO:0008006" key="3">
    <source>
        <dbReference type="Google" id="ProtNLM"/>
    </source>
</evidence>
<dbReference type="EMBL" id="JBHHMI010000005">
    <property type="protein sequence ID" value="MFB5266675.1"/>
    <property type="molecule type" value="Genomic_DNA"/>
</dbReference>
<evidence type="ECO:0000313" key="1">
    <source>
        <dbReference type="EMBL" id="MFB5266675.1"/>
    </source>
</evidence>
<organism evidence="1 2">
    <name type="scientific">Paenibacillus enshidis</name>
    <dbReference type="NCBI Taxonomy" id="1458439"/>
    <lineage>
        <taxon>Bacteria</taxon>
        <taxon>Bacillati</taxon>
        <taxon>Bacillota</taxon>
        <taxon>Bacilli</taxon>
        <taxon>Bacillales</taxon>
        <taxon>Paenibacillaceae</taxon>
        <taxon>Paenibacillus</taxon>
    </lineage>
</organism>
<reference evidence="1 2" key="1">
    <citation type="submission" date="2024-09" db="EMBL/GenBank/DDBJ databases">
        <title>Paenibacillus zeirhizospherea sp. nov., isolated from surface of the maize (Zea mays) roots in a horticulture field, Hungary.</title>
        <authorList>
            <person name="Marton D."/>
            <person name="Farkas M."/>
            <person name="Bedics A."/>
            <person name="Toth E."/>
            <person name="Tancsics A."/>
            <person name="Boka K."/>
            <person name="Maroti G."/>
            <person name="Kriszt B."/>
            <person name="Cserhati M."/>
        </authorList>
    </citation>
    <scope>NUCLEOTIDE SEQUENCE [LARGE SCALE GENOMIC DNA]</scope>
    <source>
        <strain evidence="1 2">KCTC 33519</strain>
    </source>
</reference>
<dbReference type="InterPro" id="IPR036412">
    <property type="entry name" value="HAD-like_sf"/>
</dbReference>
<keyword evidence="2" id="KW-1185">Reference proteome</keyword>
<dbReference type="SUPFAM" id="SSF56784">
    <property type="entry name" value="HAD-like"/>
    <property type="match status" value="1"/>
</dbReference>
<name>A0ABV5AR33_9BACL</name>
<dbReference type="InterPro" id="IPR023214">
    <property type="entry name" value="HAD_sf"/>
</dbReference>